<reference evidence="9" key="2">
    <citation type="submission" date="2025-09" db="UniProtKB">
        <authorList>
            <consortium name="Ensembl"/>
        </authorList>
    </citation>
    <scope>IDENTIFICATION</scope>
</reference>
<dbReference type="PROSITE" id="PS50287">
    <property type="entry name" value="SRCR_2"/>
    <property type="match status" value="3"/>
</dbReference>
<evidence type="ECO:0000256" key="7">
    <source>
        <dbReference type="PROSITE-ProRule" id="PRU00196"/>
    </source>
</evidence>
<protein>
    <recommendedName>
        <fullName evidence="8">SRCR domain-containing protein</fullName>
    </recommendedName>
</protein>
<feature type="disulfide bond" evidence="7">
    <location>
        <begin position="321"/>
        <end position="331"/>
    </location>
</feature>
<dbReference type="InterPro" id="IPR036772">
    <property type="entry name" value="SRCR-like_dom_sf"/>
</dbReference>
<dbReference type="GO" id="GO:0031638">
    <property type="term" value="P:zymogen activation"/>
    <property type="evidence" value="ECO:0007669"/>
    <property type="project" value="TreeGrafter"/>
</dbReference>
<evidence type="ECO:0000256" key="2">
    <source>
        <dbReference type="ARBA" id="ARBA00022525"/>
    </source>
</evidence>
<dbReference type="PANTHER" id="PTHR48071">
    <property type="entry name" value="SRCR DOMAIN-CONTAINING PROTEIN"/>
    <property type="match status" value="1"/>
</dbReference>
<feature type="domain" description="SRCR" evidence="8">
    <location>
        <begin position="4"/>
        <end position="105"/>
    </location>
</feature>
<comment type="subcellular location">
    <subcellularLocation>
        <location evidence="1">Secreted</location>
    </subcellularLocation>
</comment>
<dbReference type="FunFam" id="3.10.250.10:FF:000001">
    <property type="entry name" value="Lysyl oxidase 4 isoform X1"/>
    <property type="match status" value="1"/>
</dbReference>
<feature type="disulfide bond" evidence="7">
    <location>
        <begin position="30"/>
        <end position="94"/>
    </location>
</feature>
<evidence type="ECO:0000256" key="6">
    <source>
        <dbReference type="ARBA" id="ARBA00023180"/>
    </source>
</evidence>
<dbReference type="InterPro" id="IPR001190">
    <property type="entry name" value="SRCR"/>
</dbReference>
<feature type="disulfide bond" evidence="7">
    <location>
        <begin position="218"/>
        <end position="228"/>
    </location>
</feature>
<dbReference type="SUPFAM" id="SSF56487">
    <property type="entry name" value="SRCR-like"/>
    <property type="match status" value="3"/>
</dbReference>
<feature type="disulfide bond" evidence="7">
    <location>
        <begin position="174"/>
        <end position="238"/>
    </location>
</feature>
<dbReference type="Proteomes" id="UP000261340">
    <property type="component" value="Unplaced"/>
</dbReference>
<keyword evidence="4" id="KW-0677">Repeat</keyword>
<dbReference type="SMART" id="SM00202">
    <property type="entry name" value="SR"/>
    <property type="match status" value="3"/>
</dbReference>
<keyword evidence="3" id="KW-0732">Signal</keyword>
<dbReference type="PANTHER" id="PTHR48071:SF15">
    <property type="entry name" value="SRCR DOMAIN-CONTAINING PROTEIN"/>
    <property type="match status" value="1"/>
</dbReference>
<dbReference type="STRING" id="61819.ENSACIP00000006400"/>
<dbReference type="GeneTree" id="ENSGT00950000183145"/>
<evidence type="ECO:0000256" key="1">
    <source>
        <dbReference type="ARBA" id="ARBA00004613"/>
    </source>
</evidence>
<dbReference type="Gene3D" id="3.10.250.10">
    <property type="entry name" value="SRCR-like domain"/>
    <property type="match status" value="3"/>
</dbReference>
<evidence type="ECO:0000256" key="5">
    <source>
        <dbReference type="ARBA" id="ARBA00023157"/>
    </source>
</evidence>
<dbReference type="GO" id="GO:0005615">
    <property type="term" value="C:extracellular space"/>
    <property type="evidence" value="ECO:0007669"/>
    <property type="project" value="TreeGrafter"/>
</dbReference>
<sequence length="455" mass="50511">VPQIRLAGLQSTLCSGRVEIYQKNSWGTVCDDGWDLNDAEVVCRQLKCGTALNAPHSAHFGRGTGPIWLNGVSCSGSENSLTECQHRGFGTQNCTHQKDAGVICSGENYSGSSRKILMQLNVCRCCISTKYYIQHYQIYVFCVLCLEIRLAGLQSNRCSGRVETYHSNSWGTVCDDGWDLNDAEVVCRQLDCGTALNATQSAHFGEGTGEIWLDDVSCSGSESSLTECQHRGFGKHNCTHQNDAGVICAPIRLAGLQSNRCSGRVEIYQRKRWGTVCDDGWDLNDAQVVCGQLECGIALNATQSAHFGEGSGPIWLDDVSCSGSERSLTECQHRGFVTHDCTHSKDAGVICSSEKHYNIFIFLKSKPVHCKHCFSSKFLLFNFKYEQRAFIVLSLIHTRALLQYRCYKNRQSENILFILIFVCFSCCHHSVLIPHSLANRLLQESSNSMSVTYPN</sequence>
<dbReference type="GO" id="GO:0005886">
    <property type="term" value="C:plasma membrane"/>
    <property type="evidence" value="ECO:0007669"/>
    <property type="project" value="TreeGrafter"/>
</dbReference>
<evidence type="ECO:0000256" key="3">
    <source>
        <dbReference type="ARBA" id="ARBA00022729"/>
    </source>
</evidence>
<dbReference type="Ensembl" id="ENSACIT00000006589.1">
    <property type="protein sequence ID" value="ENSACIP00000006400.1"/>
    <property type="gene ID" value="ENSACIG00000004999.1"/>
</dbReference>
<dbReference type="OMA" id="CRQNGWG"/>
<dbReference type="GO" id="GO:0004252">
    <property type="term" value="F:serine-type endopeptidase activity"/>
    <property type="evidence" value="ECO:0007669"/>
    <property type="project" value="TreeGrafter"/>
</dbReference>
<organism evidence="9 10">
    <name type="scientific">Amphilophus citrinellus</name>
    <name type="common">Midas cichlid</name>
    <name type="synonym">Cichlasoma citrinellum</name>
    <dbReference type="NCBI Taxonomy" id="61819"/>
    <lineage>
        <taxon>Eukaryota</taxon>
        <taxon>Metazoa</taxon>
        <taxon>Chordata</taxon>
        <taxon>Craniata</taxon>
        <taxon>Vertebrata</taxon>
        <taxon>Euteleostomi</taxon>
        <taxon>Actinopterygii</taxon>
        <taxon>Neopterygii</taxon>
        <taxon>Teleostei</taxon>
        <taxon>Neoteleostei</taxon>
        <taxon>Acanthomorphata</taxon>
        <taxon>Ovalentaria</taxon>
        <taxon>Cichlomorphae</taxon>
        <taxon>Cichliformes</taxon>
        <taxon>Cichlidae</taxon>
        <taxon>New World cichlids</taxon>
        <taxon>Cichlasomatinae</taxon>
        <taxon>Heroini</taxon>
        <taxon>Amphilophus</taxon>
    </lineage>
</organism>
<keyword evidence="2" id="KW-0964">Secreted</keyword>
<feature type="disulfide bond" evidence="7">
    <location>
        <begin position="43"/>
        <end position="104"/>
    </location>
</feature>
<keyword evidence="10" id="KW-1185">Reference proteome</keyword>
<dbReference type="FunFam" id="3.10.250.10:FF:000006">
    <property type="entry name" value="neurotrypsin isoform X2"/>
    <property type="match status" value="2"/>
</dbReference>
<evidence type="ECO:0000259" key="8">
    <source>
        <dbReference type="PROSITE" id="PS50287"/>
    </source>
</evidence>
<keyword evidence="6" id="KW-0325">Glycoprotein</keyword>
<proteinExistence type="predicted"/>
<dbReference type="Pfam" id="PF00530">
    <property type="entry name" value="SRCR"/>
    <property type="match status" value="3"/>
</dbReference>
<feature type="disulfide bond" evidence="7">
    <location>
        <begin position="290"/>
        <end position="351"/>
    </location>
</feature>
<reference evidence="9" key="1">
    <citation type="submission" date="2025-08" db="UniProtKB">
        <authorList>
            <consortium name="Ensembl"/>
        </authorList>
    </citation>
    <scope>IDENTIFICATION</scope>
</reference>
<feature type="domain" description="SRCR" evidence="8">
    <location>
        <begin position="251"/>
        <end position="352"/>
    </location>
</feature>
<keyword evidence="5 7" id="KW-1015">Disulfide bond</keyword>
<feature type="domain" description="SRCR" evidence="8">
    <location>
        <begin position="148"/>
        <end position="249"/>
    </location>
</feature>
<feature type="disulfide bond" evidence="7">
    <location>
        <begin position="277"/>
        <end position="341"/>
    </location>
</feature>
<feature type="disulfide bond" evidence="7">
    <location>
        <begin position="74"/>
        <end position="84"/>
    </location>
</feature>
<feature type="disulfide bond" evidence="7">
    <location>
        <begin position="187"/>
        <end position="248"/>
    </location>
</feature>
<accession>A0A3Q0RBQ7</accession>
<name>A0A3Q0RBQ7_AMPCI</name>
<evidence type="ECO:0000313" key="10">
    <source>
        <dbReference type="Proteomes" id="UP000261340"/>
    </source>
</evidence>
<evidence type="ECO:0000256" key="4">
    <source>
        <dbReference type="ARBA" id="ARBA00022737"/>
    </source>
</evidence>
<evidence type="ECO:0000313" key="9">
    <source>
        <dbReference type="Ensembl" id="ENSACIP00000006400.1"/>
    </source>
</evidence>
<dbReference type="PRINTS" id="PR00258">
    <property type="entry name" value="SPERACTRCPTR"/>
</dbReference>
<dbReference type="AlphaFoldDB" id="A0A3Q0RBQ7"/>